<protein>
    <recommendedName>
        <fullName evidence="1">AB hydrolase-1 domain-containing protein</fullName>
    </recommendedName>
</protein>
<name>X1N8Q6_9ZZZZ</name>
<evidence type="ECO:0000313" key="2">
    <source>
        <dbReference type="EMBL" id="GAI39968.1"/>
    </source>
</evidence>
<dbReference type="InterPro" id="IPR000073">
    <property type="entry name" value="AB_hydrolase_1"/>
</dbReference>
<dbReference type="SUPFAM" id="SSF53474">
    <property type="entry name" value="alpha/beta-Hydrolases"/>
    <property type="match status" value="1"/>
</dbReference>
<reference evidence="2" key="1">
    <citation type="journal article" date="2014" name="Front. Microbiol.">
        <title>High frequency of phylogenetically diverse reductive dehalogenase-homologous genes in deep subseafloor sedimentary metagenomes.</title>
        <authorList>
            <person name="Kawai M."/>
            <person name="Futagami T."/>
            <person name="Toyoda A."/>
            <person name="Takaki Y."/>
            <person name="Nishi S."/>
            <person name="Hori S."/>
            <person name="Arai W."/>
            <person name="Tsubouchi T."/>
            <person name="Morono Y."/>
            <person name="Uchiyama I."/>
            <person name="Ito T."/>
            <person name="Fujiyama A."/>
            <person name="Inagaki F."/>
            <person name="Takami H."/>
        </authorList>
    </citation>
    <scope>NUCLEOTIDE SEQUENCE</scope>
    <source>
        <strain evidence="2">Expedition CK06-06</strain>
    </source>
</reference>
<comment type="caution">
    <text evidence="2">The sequence shown here is derived from an EMBL/GenBank/DDBJ whole genome shotgun (WGS) entry which is preliminary data.</text>
</comment>
<sequence length="138" mass="15969">TVITSSTQCYNKLSMPEFNKLKFGKHFQDLEPDLRQKLIHWHGKDYAKSSYDLFRKYGGAYGKGFFDLRGLLPSVTCPTLVLYPDRSSIFDVDQAVAFYQHLPKGELAILPNCGHNTYENQPEEYTGLILNFLKRHEF</sequence>
<organism evidence="2">
    <name type="scientific">marine sediment metagenome</name>
    <dbReference type="NCBI Taxonomy" id="412755"/>
    <lineage>
        <taxon>unclassified sequences</taxon>
        <taxon>metagenomes</taxon>
        <taxon>ecological metagenomes</taxon>
    </lineage>
</organism>
<feature type="domain" description="AB hydrolase-1" evidence="1">
    <location>
        <begin position="22"/>
        <end position="120"/>
    </location>
</feature>
<accession>X1N8Q6</accession>
<dbReference type="InterPro" id="IPR029058">
    <property type="entry name" value="AB_hydrolase_fold"/>
</dbReference>
<dbReference type="Pfam" id="PF00561">
    <property type="entry name" value="Abhydrolase_1"/>
    <property type="match status" value="1"/>
</dbReference>
<dbReference type="EMBL" id="BARV01032965">
    <property type="protein sequence ID" value="GAI39968.1"/>
    <property type="molecule type" value="Genomic_DNA"/>
</dbReference>
<dbReference type="Gene3D" id="3.40.50.1820">
    <property type="entry name" value="alpha/beta hydrolase"/>
    <property type="match status" value="1"/>
</dbReference>
<proteinExistence type="predicted"/>
<evidence type="ECO:0000259" key="1">
    <source>
        <dbReference type="Pfam" id="PF00561"/>
    </source>
</evidence>
<feature type="non-terminal residue" evidence="2">
    <location>
        <position position="1"/>
    </location>
</feature>
<gene>
    <name evidence="2" type="ORF">S06H3_51888</name>
</gene>
<dbReference type="AlphaFoldDB" id="X1N8Q6"/>